<evidence type="ECO:0000313" key="3">
    <source>
        <dbReference type="Proteomes" id="UP001552299"/>
    </source>
</evidence>
<dbReference type="AlphaFoldDB" id="A0ABD0VF22"/>
<comment type="caution">
    <text evidence="2">The sequence shown here is derived from an EMBL/GenBank/DDBJ whole genome shotgun (WGS) entry which is preliminary data.</text>
</comment>
<dbReference type="Proteomes" id="UP001552299">
    <property type="component" value="Unassembled WGS sequence"/>
</dbReference>
<name>A0ABD0VF22_DENTH</name>
<dbReference type="EMBL" id="JANQDX010000006">
    <property type="protein sequence ID" value="KAL0923530.1"/>
    <property type="molecule type" value="Genomic_DNA"/>
</dbReference>
<organism evidence="2 3">
    <name type="scientific">Dendrobium thyrsiflorum</name>
    <name type="common">Pinecone-like raceme dendrobium</name>
    <name type="synonym">Orchid</name>
    <dbReference type="NCBI Taxonomy" id="117978"/>
    <lineage>
        <taxon>Eukaryota</taxon>
        <taxon>Viridiplantae</taxon>
        <taxon>Streptophyta</taxon>
        <taxon>Embryophyta</taxon>
        <taxon>Tracheophyta</taxon>
        <taxon>Spermatophyta</taxon>
        <taxon>Magnoliopsida</taxon>
        <taxon>Liliopsida</taxon>
        <taxon>Asparagales</taxon>
        <taxon>Orchidaceae</taxon>
        <taxon>Epidendroideae</taxon>
        <taxon>Malaxideae</taxon>
        <taxon>Dendrobiinae</taxon>
        <taxon>Dendrobium</taxon>
    </lineage>
</organism>
<protein>
    <submittedName>
        <fullName evidence="2">Uncharacterized protein</fullName>
    </submittedName>
</protein>
<keyword evidence="3" id="KW-1185">Reference proteome</keyword>
<evidence type="ECO:0000256" key="1">
    <source>
        <dbReference type="SAM" id="MobiDB-lite"/>
    </source>
</evidence>
<accession>A0ABD0VF22</accession>
<feature type="region of interest" description="Disordered" evidence="1">
    <location>
        <begin position="23"/>
        <end position="48"/>
    </location>
</feature>
<proteinExistence type="predicted"/>
<sequence length="232" mass="25689">MHRVFKLRTVRLFDNQLKQVGQFLSPTGSSPEDGPSISVSESDSTASHSSSVWQSSSSLLALLLSAAASERQVCMADPDVEHGFDYDEQGRTDILRSPFFDSRQCDCRRLHRPDPLVVDTIGRGAHPPKPLGDHRTSSTSSYAGYFSTNDGLWPPLPSGSLLPRMVLRSPLKPRETVQILGSALEHNLELYAWNMLFQTSRLDLAPRFPAEPWSVSCLSRSLCGWQQAISCS</sequence>
<evidence type="ECO:0000313" key="2">
    <source>
        <dbReference type="EMBL" id="KAL0923530.1"/>
    </source>
</evidence>
<reference evidence="2 3" key="1">
    <citation type="journal article" date="2024" name="Plant Biotechnol. J.">
        <title>Dendrobium thyrsiflorum genome and its molecular insights into genes involved in important horticultural traits.</title>
        <authorList>
            <person name="Chen B."/>
            <person name="Wang J.Y."/>
            <person name="Zheng P.J."/>
            <person name="Li K.L."/>
            <person name="Liang Y.M."/>
            <person name="Chen X.F."/>
            <person name="Zhang C."/>
            <person name="Zhao X."/>
            <person name="He X."/>
            <person name="Zhang G.Q."/>
            <person name="Liu Z.J."/>
            <person name="Xu Q."/>
        </authorList>
    </citation>
    <scope>NUCLEOTIDE SEQUENCE [LARGE SCALE GENOMIC DNA]</scope>
    <source>
        <strain evidence="2">GZMU011</strain>
    </source>
</reference>
<gene>
    <name evidence="2" type="ORF">M5K25_007590</name>
</gene>
<feature type="compositionally biased region" description="Low complexity" evidence="1">
    <location>
        <begin position="38"/>
        <end position="48"/>
    </location>
</feature>